<feature type="DNA-binding region" description="OmpR/PhoB-type" evidence="14">
    <location>
        <begin position="129"/>
        <end position="227"/>
    </location>
</feature>
<evidence type="ECO:0000256" key="2">
    <source>
        <dbReference type="ARBA" id="ARBA00013332"/>
    </source>
</evidence>
<evidence type="ECO:0000256" key="8">
    <source>
        <dbReference type="ARBA" id="ARBA00023015"/>
    </source>
</evidence>
<evidence type="ECO:0000313" key="19">
    <source>
        <dbReference type="Proteomes" id="UP000254603"/>
    </source>
</evidence>
<dbReference type="GO" id="GO:0000976">
    <property type="term" value="F:transcription cis-regulatory region binding"/>
    <property type="evidence" value="ECO:0007669"/>
    <property type="project" value="TreeGrafter"/>
</dbReference>
<evidence type="ECO:0000256" key="5">
    <source>
        <dbReference type="ARBA" id="ARBA00022553"/>
    </source>
</evidence>
<evidence type="ECO:0000256" key="14">
    <source>
        <dbReference type="PROSITE-ProRule" id="PRU01091"/>
    </source>
</evidence>
<dbReference type="EMBL" id="CP065725">
    <property type="protein sequence ID" value="QPT40861.1"/>
    <property type="molecule type" value="Genomic_DNA"/>
</dbReference>
<comment type="function">
    <text evidence="12">This protein is a positive regulator for the phosphate regulon. Transcription of this operon is positively regulated by PhoB and PhoR when phosphate is limited.</text>
</comment>
<dbReference type="InterPro" id="IPR001789">
    <property type="entry name" value="Sig_transdc_resp-reg_receiver"/>
</dbReference>
<dbReference type="GO" id="GO:0000156">
    <property type="term" value="F:phosphorelay response regulator activity"/>
    <property type="evidence" value="ECO:0007669"/>
    <property type="project" value="InterPro"/>
</dbReference>
<keyword evidence="11" id="KW-0804">Transcription</keyword>
<evidence type="ECO:0000313" key="17">
    <source>
        <dbReference type="EMBL" id="QPT40861.1"/>
    </source>
</evidence>
<dbReference type="CDD" id="cd17618">
    <property type="entry name" value="REC_OmpR_PhoB"/>
    <property type="match status" value="1"/>
</dbReference>
<dbReference type="PANTHER" id="PTHR48111:SF40">
    <property type="entry name" value="PHOSPHATE REGULON TRANSCRIPTIONAL REGULATORY PROTEIN PHOB"/>
    <property type="match status" value="1"/>
</dbReference>
<evidence type="ECO:0000313" key="18">
    <source>
        <dbReference type="EMBL" id="SUA52980.1"/>
    </source>
</evidence>
<dbReference type="EMBL" id="UGSB01000001">
    <property type="protein sequence ID" value="SUA52980.1"/>
    <property type="molecule type" value="Genomic_DNA"/>
</dbReference>
<keyword evidence="8" id="KW-0805">Transcription regulation</keyword>
<dbReference type="GO" id="GO:0006355">
    <property type="term" value="P:regulation of DNA-templated transcription"/>
    <property type="evidence" value="ECO:0007669"/>
    <property type="project" value="InterPro"/>
</dbReference>
<dbReference type="Gene3D" id="6.10.250.690">
    <property type="match status" value="1"/>
</dbReference>
<dbReference type="SUPFAM" id="SSF46894">
    <property type="entry name" value="C-terminal effector domain of the bipartite response regulators"/>
    <property type="match status" value="1"/>
</dbReference>
<reference evidence="18 19" key="1">
    <citation type="submission" date="2018-06" db="EMBL/GenBank/DDBJ databases">
        <authorList>
            <consortium name="Pathogen Informatics"/>
            <person name="Doyle S."/>
        </authorList>
    </citation>
    <scope>NUCLEOTIDE SEQUENCE [LARGE SCALE GENOMIC DNA]</scope>
    <source>
        <strain evidence="18 19">NCTC11997</strain>
    </source>
</reference>
<dbReference type="GO" id="GO:0032993">
    <property type="term" value="C:protein-DNA complex"/>
    <property type="evidence" value="ECO:0007669"/>
    <property type="project" value="TreeGrafter"/>
</dbReference>
<dbReference type="PROSITE" id="PS50110">
    <property type="entry name" value="RESPONSE_REGULATORY"/>
    <property type="match status" value="1"/>
</dbReference>
<keyword evidence="5 13" id="KW-0597">Phosphoprotein</keyword>
<feature type="modified residue" description="4-aspartylphosphate" evidence="13">
    <location>
        <position position="53"/>
    </location>
</feature>
<evidence type="ECO:0000259" key="15">
    <source>
        <dbReference type="PROSITE" id="PS50110"/>
    </source>
</evidence>
<dbReference type="Pfam" id="PF00486">
    <property type="entry name" value="Trans_reg_C"/>
    <property type="match status" value="1"/>
</dbReference>
<dbReference type="AlphaFoldDB" id="A0A378XDS8"/>
<dbReference type="FunFam" id="1.10.10.10:FF:000011">
    <property type="entry name" value="Phosphate regulon transcriptional regulator PhoB"/>
    <property type="match status" value="1"/>
</dbReference>
<dbReference type="SMART" id="SM00448">
    <property type="entry name" value="REC"/>
    <property type="match status" value="1"/>
</dbReference>
<keyword evidence="6" id="KW-0592">Phosphate transport</keyword>
<keyword evidence="20" id="KW-1185">Reference proteome</keyword>
<organism evidence="18 19">
    <name type="scientific">Oligella ureolytica</name>
    <dbReference type="NCBI Taxonomy" id="90244"/>
    <lineage>
        <taxon>Bacteria</taxon>
        <taxon>Pseudomonadati</taxon>
        <taxon>Pseudomonadota</taxon>
        <taxon>Betaproteobacteria</taxon>
        <taxon>Burkholderiales</taxon>
        <taxon>Alcaligenaceae</taxon>
        <taxon>Oligella</taxon>
    </lineage>
</organism>
<evidence type="ECO:0000259" key="16">
    <source>
        <dbReference type="PROSITE" id="PS51755"/>
    </source>
</evidence>
<dbReference type="InterPro" id="IPR016032">
    <property type="entry name" value="Sig_transdc_resp-reg_C-effctor"/>
</dbReference>
<dbReference type="InterPro" id="IPR011006">
    <property type="entry name" value="CheY-like_superfamily"/>
</dbReference>
<keyword evidence="7" id="KW-0902">Two-component regulatory system</keyword>
<evidence type="ECO:0000256" key="1">
    <source>
        <dbReference type="ARBA" id="ARBA00004496"/>
    </source>
</evidence>
<evidence type="ECO:0000256" key="4">
    <source>
        <dbReference type="ARBA" id="ARBA00022490"/>
    </source>
</evidence>
<evidence type="ECO:0000313" key="20">
    <source>
        <dbReference type="Proteomes" id="UP000594903"/>
    </source>
</evidence>
<protein>
    <recommendedName>
        <fullName evidence="2">Phosphate regulon transcriptional regulatory protein PhoB</fullName>
    </recommendedName>
</protein>
<dbReference type="CDD" id="cd00383">
    <property type="entry name" value="trans_reg_C"/>
    <property type="match status" value="1"/>
</dbReference>
<evidence type="ECO:0000256" key="13">
    <source>
        <dbReference type="PROSITE-ProRule" id="PRU00169"/>
    </source>
</evidence>
<dbReference type="InterPro" id="IPR011879">
    <property type="entry name" value="Sig_transdc_resp-reg_PhoB"/>
</dbReference>
<dbReference type="RefSeq" id="WP_018573660.1">
    <property type="nucleotide sequence ID" value="NZ_CP065725.1"/>
</dbReference>
<keyword evidence="9 14" id="KW-0238">DNA-binding</keyword>
<dbReference type="NCBIfam" id="TIGR02154">
    <property type="entry name" value="PhoB"/>
    <property type="match status" value="1"/>
</dbReference>
<proteinExistence type="predicted"/>
<evidence type="ECO:0000256" key="12">
    <source>
        <dbReference type="ARBA" id="ARBA00024735"/>
    </source>
</evidence>
<dbReference type="OrthoDB" id="9802426at2"/>
<dbReference type="Gene3D" id="1.10.10.10">
    <property type="entry name" value="Winged helix-like DNA-binding domain superfamily/Winged helix DNA-binding domain"/>
    <property type="match status" value="1"/>
</dbReference>
<keyword evidence="10" id="KW-0010">Activator</keyword>
<dbReference type="Gene3D" id="3.40.50.2300">
    <property type="match status" value="1"/>
</dbReference>
<sequence>MASTILVVEDEPAIQELIAVNLSFAGHKVLRADDAEQARVLIDAELPDLILLDWMLPGLSGLQMARQLRSDERTKEVPIIMLTAKGEETDKVEGLESGADDYITKPFSPKELMARIKAVLRRRAPQLTDDEIEINRLRLDPVSHRVSGNESDIALGPTEFRLLHFFMTHPERVYTRNQLLDQVWGDHVFLEERTVDVHIRRLRKALEATQHDVMVETVRGSGYRFTAKIK</sequence>
<evidence type="ECO:0000256" key="6">
    <source>
        <dbReference type="ARBA" id="ARBA00022592"/>
    </source>
</evidence>
<evidence type="ECO:0000256" key="7">
    <source>
        <dbReference type="ARBA" id="ARBA00023012"/>
    </source>
</evidence>
<keyword evidence="3" id="KW-0813">Transport</keyword>
<evidence type="ECO:0000256" key="11">
    <source>
        <dbReference type="ARBA" id="ARBA00023163"/>
    </source>
</evidence>
<comment type="subcellular location">
    <subcellularLocation>
        <location evidence="1">Cytoplasm</location>
    </subcellularLocation>
</comment>
<dbReference type="Pfam" id="PF00072">
    <property type="entry name" value="Response_reg"/>
    <property type="match status" value="1"/>
</dbReference>
<dbReference type="STRING" id="1122619.GCA_000373745_00484"/>
<dbReference type="GO" id="GO:0005829">
    <property type="term" value="C:cytosol"/>
    <property type="evidence" value="ECO:0007669"/>
    <property type="project" value="TreeGrafter"/>
</dbReference>
<evidence type="ECO:0000256" key="3">
    <source>
        <dbReference type="ARBA" id="ARBA00022448"/>
    </source>
</evidence>
<dbReference type="FunFam" id="3.40.50.2300:FF:000001">
    <property type="entry name" value="DNA-binding response regulator PhoB"/>
    <property type="match status" value="1"/>
</dbReference>
<dbReference type="PANTHER" id="PTHR48111">
    <property type="entry name" value="REGULATOR OF RPOS"/>
    <property type="match status" value="1"/>
</dbReference>
<evidence type="ECO:0000256" key="9">
    <source>
        <dbReference type="ARBA" id="ARBA00023125"/>
    </source>
</evidence>
<dbReference type="SUPFAM" id="SSF52172">
    <property type="entry name" value="CheY-like"/>
    <property type="match status" value="1"/>
</dbReference>
<dbReference type="SMART" id="SM00862">
    <property type="entry name" value="Trans_reg_C"/>
    <property type="match status" value="1"/>
</dbReference>
<dbReference type="InterPro" id="IPR036388">
    <property type="entry name" value="WH-like_DNA-bd_sf"/>
</dbReference>
<feature type="domain" description="Response regulatory" evidence="15">
    <location>
        <begin position="4"/>
        <end position="120"/>
    </location>
</feature>
<dbReference type="GO" id="GO:0006817">
    <property type="term" value="P:phosphate ion transport"/>
    <property type="evidence" value="ECO:0007669"/>
    <property type="project" value="UniProtKB-KW"/>
</dbReference>
<name>A0A378XDS8_9BURK</name>
<gene>
    <name evidence="18" type="primary">phoB</name>
    <name evidence="17" type="ORF">I6G29_04670</name>
    <name evidence="18" type="ORF">NCTC11997_00986</name>
</gene>
<reference evidence="17 20" key="2">
    <citation type="submission" date="2020-12" db="EMBL/GenBank/DDBJ databases">
        <title>FDA dAtabase for Regulatory Grade micrObial Sequences (FDA-ARGOS): Supporting development and validation of Infectious Disease Dx tests.</title>
        <authorList>
            <person name="Sproer C."/>
            <person name="Gronow S."/>
            <person name="Severitt S."/>
            <person name="Schroder I."/>
            <person name="Tallon L."/>
            <person name="Sadzewicz L."/>
            <person name="Zhao X."/>
            <person name="Boylan J."/>
            <person name="Ott S."/>
            <person name="Bowen H."/>
            <person name="Vavikolanu K."/>
            <person name="Mehta A."/>
            <person name="Aluvathingal J."/>
            <person name="Nadendla S."/>
            <person name="Lowell S."/>
            <person name="Myers T."/>
            <person name="Yan Y."/>
            <person name="Sichtig H."/>
        </authorList>
    </citation>
    <scope>NUCLEOTIDE SEQUENCE [LARGE SCALE GENOMIC DNA]</scope>
    <source>
        <strain evidence="17 20">FDAARGOS_872</strain>
    </source>
</reference>
<dbReference type="InterPro" id="IPR039420">
    <property type="entry name" value="WalR-like"/>
</dbReference>
<accession>A0A378XDS8</accession>
<feature type="domain" description="OmpR/PhoB-type" evidence="16">
    <location>
        <begin position="129"/>
        <end position="227"/>
    </location>
</feature>
<dbReference type="PROSITE" id="PS51755">
    <property type="entry name" value="OMPR_PHOB"/>
    <property type="match status" value="1"/>
</dbReference>
<dbReference type="Proteomes" id="UP000594903">
    <property type="component" value="Chromosome"/>
</dbReference>
<evidence type="ECO:0000256" key="10">
    <source>
        <dbReference type="ARBA" id="ARBA00023159"/>
    </source>
</evidence>
<dbReference type="Proteomes" id="UP000254603">
    <property type="component" value="Unassembled WGS sequence"/>
</dbReference>
<dbReference type="InterPro" id="IPR001867">
    <property type="entry name" value="OmpR/PhoB-type_DNA-bd"/>
</dbReference>
<keyword evidence="4" id="KW-0963">Cytoplasm</keyword>